<evidence type="ECO:0000256" key="3">
    <source>
        <dbReference type="RuleBase" id="RU003560"/>
    </source>
</evidence>
<dbReference type="STRING" id="335543.Sfum_2925"/>
<keyword evidence="4" id="KW-0032">Aminotransferase</keyword>
<dbReference type="SUPFAM" id="SSF53383">
    <property type="entry name" value="PLP-dependent transferases"/>
    <property type="match status" value="1"/>
</dbReference>
<dbReference type="Gene3D" id="3.90.1150.10">
    <property type="entry name" value="Aspartate Aminotransferase, domain 1"/>
    <property type="match status" value="1"/>
</dbReference>
<dbReference type="Proteomes" id="UP000001784">
    <property type="component" value="Chromosome"/>
</dbReference>
<dbReference type="CDD" id="cd00610">
    <property type="entry name" value="OAT_like"/>
    <property type="match status" value="1"/>
</dbReference>
<dbReference type="PANTHER" id="PTHR45688">
    <property type="match status" value="1"/>
</dbReference>
<accession>A0LME8</accession>
<reference evidence="4 5" key="1">
    <citation type="submission" date="2006-10" db="EMBL/GenBank/DDBJ databases">
        <title>Complete sequence of Syntrophobacter fumaroxidans MPOB.</title>
        <authorList>
            <consortium name="US DOE Joint Genome Institute"/>
            <person name="Copeland A."/>
            <person name="Lucas S."/>
            <person name="Lapidus A."/>
            <person name="Barry K."/>
            <person name="Detter J.C."/>
            <person name="Glavina del Rio T."/>
            <person name="Hammon N."/>
            <person name="Israni S."/>
            <person name="Pitluck S."/>
            <person name="Goltsman E.G."/>
            <person name="Martinez M."/>
            <person name="Schmutz J."/>
            <person name="Larimer F."/>
            <person name="Land M."/>
            <person name="Hauser L."/>
            <person name="Kyrpides N."/>
            <person name="Kim E."/>
            <person name="Boone D.R."/>
            <person name="Brockman F."/>
            <person name="Culley D."/>
            <person name="Ferry J."/>
            <person name="Gunsalus R."/>
            <person name="McInerney M.J."/>
            <person name="Morrison M."/>
            <person name="Plugge C."/>
            <person name="Rohlin L."/>
            <person name="Scholten J."/>
            <person name="Sieber J."/>
            <person name="Stams A.J.M."/>
            <person name="Worm P."/>
            <person name="Henstra A.M."/>
            <person name="Richardson P."/>
        </authorList>
    </citation>
    <scope>NUCLEOTIDE SEQUENCE [LARGE SCALE GENOMIC DNA]</scope>
    <source>
        <strain evidence="5">DSM 10017 / MPOB</strain>
    </source>
</reference>
<dbReference type="SMR" id="A0LME8"/>
<keyword evidence="2 3" id="KW-0663">Pyridoxal phosphate</keyword>
<dbReference type="InterPro" id="IPR015424">
    <property type="entry name" value="PyrdxlP-dep_Trfase"/>
</dbReference>
<dbReference type="PIRSF" id="PIRSF000521">
    <property type="entry name" value="Transaminase_4ab_Lys_Orn"/>
    <property type="match status" value="1"/>
</dbReference>
<evidence type="ECO:0000313" key="5">
    <source>
        <dbReference type="Proteomes" id="UP000001784"/>
    </source>
</evidence>
<dbReference type="InterPro" id="IPR015421">
    <property type="entry name" value="PyrdxlP-dep_Trfase_major"/>
</dbReference>
<dbReference type="Gene3D" id="3.40.640.10">
    <property type="entry name" value="Type I PLP-dependent aspartate aminotransferase-like (Major domain)"/>
    <property type="match status" value="1"/>
</dbReference>
<dbReference type="InterPro" id="IPR015422">
    <property type="entry name" value="PyrdxlP-dep_Trfase_small"/>
</dbReference>
<organism evidence="4 5">
    <name type="scientific">Syntrophobacter fumaroxidans (strain DSM 10017 / MPOB)</name>
    <dbReference type="NCBI Taxonomy" id="335543"/>
    <lineage>
        <taxon>Bacteria</taxon>
        <taxon>Pseudomonadati</taxon>
        <taxon>Thermodesulfobacteriota</taxon>
        <taxon>Syntrophobacteria</taxon>
        <taxon>Syntrophobacterales</taxon>
        <taxon>Syntrophobacteraceae</taxon>
        <taxon>Syntrophobacter</taxon>
    </lineage>
</organism>
<name>A0LME8_SYNFM</name>
<dbReference type="EC" id="2.6.1.-" evidence="4"/>
<keyword evidence="4" id="KW-0808">Transferase</keyword>
<protein>
    <submittedName>
        <fullName evidence="4">Aminotransferase</fullName>
        <ecNumber evidence="4">2.6.1.-</ecNumber>
    </submittedName>
</protein>
<keyword evidence="5" id="KW-1185">Reference proteome</keyword>
<dbReference type="InterPro" id="IPR005814">
    <property type="entry name" value="Aminotrans_3"/>
</dbReference>
<sequence>MHRRVSTRESCIPVRRISNSHHEEARTAMHYQGVTENKGQTISSKLCEEERRYMAPGLQEVSQLSNLAVRRAKGCRLEDMEGKSYLDFMAGVAVCSLGHSHPSYIAAIKDQLERVAVGSFTTENRVALLSLIASLTPGELNRTQLYSGGAEAVEAAVRLAKSYTKKFEILSFWGGFHGKTGGVLGLIGDPFKKNWGILHPGLHLAPYADCYRCPFKMEYPGCGVFCLEYVRKVIENNTAGSLAAIIVETIQGTAGNVIPPPEFLPGLLEIAHENDALLIADEMITGFGRTGVMFGSNHTNIIPDIMTIGKGMGCGFPVSGLVSTDEITASTPFSKPSSSSSSYGGNPLASTAALATIRTILDESLVDNSREVGEHLLRGLQELSEKYEFIGDVRGRGLLIGVELVKDRKTKEPLEKVVTKRIFLETLKRGLVCMNYKPNFRINPPLVLSREEADEGLAILDEIFAHVVKHIPYK</sequence>
<dbReference type="KEGG" id="sfu:Sfum_2925"/>
<evidence type="ECO:0000256" key="1">
    <source>
        <dbReference type="ARBA" id="ARBA00008954"/>
    </source>
</evidence>
<dbReference type="AlphaFoldDB" id="A0LME8"/>
<dbReference type="EMBL" id="CP000478">
    <property type="protein sequence ID" value="ABK18600.1"/>
    <property type="molecule type" value="Genomic_DNA"/>
</dbReference>
<evidence type="ECO:0000313" key="4">
    <source>
        <dbReference type="EMBL" id="ABK18600.1"/>
    </source>
</evidence>
<dbReference type="PANTHER" id="PTHR45688:SF13">
    <property type="entry name" value="ALANINE--GLYOXYLATE AMINOTRANSFERASE 2-LIKE"/>
    <property type="match status" value="1"/>
</dbReference>
<proteinExistence type="inferred from homology"/>
<dbReference type="Pfam" id="PF00202">
    <property type="entry name" value="Aminotran_3"/>
    <property type="match status" value="1"/>
</dbReference>
<dbReference type="eggNOG" id="COG0160">
    <property type="taxonomic scope" value="Bacteria"/>
</dbReference>
<dbReference type="GO" id="GO:0008483">
    <property type="term" value="F:transaminase activity"/>
    <property type="evidence" value="ECO:0007669"/>
    <property type="project" value="UniProtKB-KW"/>
</dbReference>
<dbReference type="InParanoid" id="A0LME8"/>
<gene>
    <name evidence="4" type="ordered locus">Sfum_2925</name>
</gene>
<dbReference type="GO" id="GO:0030170">
    <property type="term" value="F:pyridoxal phosphate binding"/>
    <property type="evidence" value="ECO:0007669"/>
    <property type="project" value="InterPro"/>
</dbReference>
<evidence type="ECO:0000256" key="2">
    <source>
        <dbReference type="ARBA" id="ARBA00022898"/>
    </source>
</evidence>
<comment type="similarity">
    <text evidence="1 3">Belongs to the class-III pyridoxal-phosphate-dependent aminotransferase family.</text>
</comment>
<dbReference type="HOGENOM" id="CLU_016922_10_0_7"/>